<gene>
    <name evidence="3" type="ORF">R3P38DRAFT_2677927</name>
</gene>
<feature type="region of interest" description="Disordered" evidence="1">
    <location>
        <begin position="1"/>
        <end position="30"/>
    </location>
</feature>
<dbReference type="Proteomes" id="UP001362999">
    <property type="component" value="Unassembled WGS sequence"/>
</dbReference>
<comment type="caution">
    <text evidence="3">The sequence shown here is derived from an EMBL/GenBank/DDBJ whole genome shotgun (WGS) entry which is preliminary data.</text>
</comment>
<evidence type="ECO:0000259" key="2">
    <source>
        <dbReference type="Pfam" id="PF12973"/>
    </source>
</evidence>
<proteinExistence type="predicted"/>
<dbReference type="InterPro" id="IPR014710">
    <property type="entry name" value="RmlC-like_jellyroll"/>
</dbReference>
<dbReference type="EMBL" id="JAWWNJ010000002">
    <property type="protein sequence ID" value="KAK7061767.1"/>
    <property type="molecule type" value="Genomic_DNA"/>
</dbReference>
<evidence type="ECO:0000313" key="3">
    <source>
        <dbReference type="EMBL" id="KAK7061767.1"/>
    </source>
</evidence>
<dbReference type="Pfam" id="PF12973">
    <property type="entry name" value="Cupin_7"/>
    <property type="match status" value="1"/>
</dbReference>
<dbReference type="InterPro" id="IPR011051">
    <property type="entry name" value="RmlC_Cupin_sf"/>
</dbReference>
<dbReference type="Gene3D" id="2.60.120.10">
    <property type="entry name" value="Jelly Rolls"/>
    <property type="match status" value="1"/>
</dbReference>
<evidence type="ECO:0000256" key="1">
    <source>
        <dbReference type="SAM" id="MobiDB-lite"/>
    </source>
</evidence>
<evidence type="ECO:0000313" key="4">
    <source>
        <dbReference type="Proteomes" id="UP001362999"/>
    </source>
</evidence>
<feature type="domain" description="ChrR-like cupin" evidence="2">
    <location>
        <begin position="21"/>
        <end position="96"/>
    </location>
</feature>
<reference evidence="3 4" key="1">
    <citation type="journal article" date="2024" name="J Genomics">
        <title>Draft genome sequencing and assembly of Favolaschia claudopus CIRM-BRFM 2984 isolated from oak limbs.</title>
        <authorList>
            <person name="Navarro D."/>
            <person name="Drula E."/>
            <person name="Chaduli D."/>
            <person name="Cazenave R."/>
            <person name="Ahrendt S."/>
            <person name="Wang J."/>
            <person name="Lipzen A."/>
            <person name="Daum C."/>
            <person name="Barry K."/>
            <person name="Grigoriev I.V."/>
            <person name="Favel A."/>
            <person name="Rosso M.N."/>
            <person name="Martin F."/>
        </authorList>
    </citation>
    <scope>NUCLEOTIDE SEQUENCE [LARGE SCALE GENOMIC DNA]</scope>
    <source>
        <strain evidence="3 4">CIRM-BRFM 2984</strain>
    </source>
</reference>
<organism evidence="3 4">
    <name type="scientific">Favolaschia claudopus</name>
    <dbReference type="NCBI Taxonomy" id="2862362"/>
    <lineage>
        <taxon>Eukaryota</taxon>
        <taxon>Fungi</taxon>
        <taxon>Dikarya</taxon>
        <taxon>Basidiomycota</taxon>
        <taxon>Agaricomycotina</taxon>
        <taxon>Agaricomycetes</taxon>
        <taxon>Agaricomycetidae</taxon>
        <taxon>Agaricales</taxon>
        <taxon>Marasmiineae</taxon>
        <taxon>Mycenaceae</taxon>
        <taxon>Favolaschia</taxon>
    </lineage>
</organism>
<sequence length="120" mass="13704">MPKPEIEFKPATSFPETITPDLSTHKLSADPDTGDNTVLLTHKPGSTWGHPVCTHEYWEEVYIIEGRLFDETLKQWFEAGSYCCRPPGMLHGPFRADDLVGCREICWLRYPREDEAVAHS</sequence>
<dbReference type="InterPro" id="IPR025979">
    <property type="entry name" value="ChrR-like_cupin_dom"/>
</dbReference>
<protein>
    <recommendedName>
        <fullName evidence="2">ChrR-like cupin domain-containing protein</fullName>
    </recommendedName>
</protein>
<dbReference type="SUPFAM" id="SSF51182">
    <property type="entry name" value="RmlC-like cupins"/>
    <property type="match status" value="1"/>
</dbReference>
<accession>A0AAW0E8I7</accession>
<keyword evidence="4" id="KW-1185">Reference proteome</keyword>
<dbReference type="AlphaFoldDB" id="A0AAW0E8I7"/>
<name>A0AAW0E8I7_9AGAR</name>